<name>A0A4Y5YE73_9GAMM</name>
<keyword evidence="3" id="KW-1185">Reference proteome</keyword>
<evidence type="ECO:0000313" key="2">
    <source>
        <dbReference type="EMBL" id="QDE30816.1"/>
    </source>
</evidence>
<evidence type="ECO:0000313" key="3">
    <source>
        <dbReference type="Proteomes" id="UP000319809"/>
    </source>
</evidence>
<dbReference type="InterPro" id="IPR021318">
    <property type="entry name" value="DUF2919"/>
</dbReference>
<keyword evidence="1" id="KW-1133">Transmembrane helix</keyword>
<keyword evidence="1" id="KW-0812">Transmembrane</keyword>
<feature type="transmembrane region" description="Helical" evidence="1">
    <location>
        <begin position="20"/>
        <end position="39"/>
    </location>
</feature>
<dbReference type="Proteomes" id="UP000319809">
    <property type="component" value="Chromosome"/>
</dbReference>
<dbReference type="RefSeq" id="WP_140233880.1">
    <property type="nucleotide sequence ID" value="NZ_CP041036.1"/>
</dbReference>
<evidence type="ECO:0000256" key="1">
    <source>
        <dbReference type="SAM" id="Phobius"/>
    </source>
</evidence>
<protein>
    <submittedName>
        <fullName evidence="2">DUF2919 domain-containing protein</fullName>
    </submittedName>
</protein>
<gene>
    <name evidence="2" type="ORF">FH971_07450</name>
</gene>
<keyword evidence="1" id="KW-0472">Membrane</keyword>
<sequence length="171" mass="20252">MNFSNITWLDDHGHIKPPLFLYLMLVFLARGWCIFIASLTQFNDRAGLVRLFYPEKGDFILALVAGVGALLIYGLIIAERKRSWPIFIPLFKRSRWFLWILLIIDGLFLFQRMMHDDFLFKVGYSIDALFLFWSIIYVFKSKRLYYYFADWTGNDPAEQVEMPPNNDDCLK</sequence>
<feature type="transmembrane region" description="Helical" evidence="1">
    <location>
        <begin position="59"/>
        <end position="76"/>
    </location>
</feature>
<organism evidence="2 3">
    <name type="scientific">Shewanella polaris</name>
    <dbReference type="NCBI Taxonomy" id="2588449"/>
    <lineage>
        <taxon>Bacteria</taxon>
        <taxon>Pseudomonadati</taxon>
        <taxon>Pseudomonadota</taxon>
        <taxon>Gammaproteobacteria</taxon>
        <taxon>Alteromonadales</taxon>
        <taxon>Shewanellaceae</taxon>
        <taxon>Shewanella</taxon>
    </lineage>
</organism>
<dbReference type="Pfam" id="PF11143">
    <property type="entry name" value="DUF2919"/>
    <property type="match status" value="1"/>
</dbReference>
<accession>A0A4Y5YE73</accession>
<reference evidence="2 3" key="1">
    <citation type="submission" date="2019-06" db="EMBL/GenBank/DDBJ databases">
        <title>The genome of Shewanella sp. SM1901.</title>
        <authorList>
            <person name="Cha Q."/>
        </authorList>
    </citation>
    <scope>NUCLEOTIDE SEQUENCE [LARGE SCALE GENOMIC DNA]</scope>
    <source>
        <strain evidence="2 3">SM1901</strain>
    </source>
</reference>
<dbReference type="KEGG" id="spol:FH971_07450"/>
<proteinExistence type="predicted"/>
<feature type="transmembrane region" description="Helical" evidence="1">
    <location>
        <begin position="96"/>
        <end position="113"/>
    </location>
</feature>
<dbReference type="AlphaFoldDB" id="A0A4Y5YE73"/>
<feature type="transmembrane region" description="Helical" evidence="1">
    <location>
        <begin position="119"/>
        <end position="139"/>
    </location>
</feature>
<dbReference type="EMBL" id="CP041036">
    <property type="protein sequence ID" value="QDE30816.1"/>
    <property type="molecule type" value="Genomic_DNA"/>
</dbReference>